<organism evidence="1 2">
    <name type="scientific">Candidatus Opimibacter skivensis</name>
    <dbReference type="NCBI Taxonomy" id="2982028"/>
    <lineage>
        <taxon>Bacteria</taxon>
        <taxon>Pseudomonadati</taxon>
        <taxon>Bacteroidota</taxon>
        <taxon>Saprospiria</taxon>
        <taxon>Saprospirales</taxon>
        <taxon>Saprospiraceae</taxon>
        <taxon>Candidatus Opimibacter</taxon>
    </lineage>
</organism>
<dbReference type="GO" id="GO:0008168">
    <property type="term" value="F:methyltransferase activity"/>
    <property type="evidence" value="ECO:0007669"/>
    <property type="project" value="UniProtKB-KW"/>
</dbReference>
<dbReference type="EMBL" id="JADKGY010000001">
    <property type="protein sequence ID" value="MBK9981470.1"/>
    <property type="molecule type" value="Genomic_DNA"/>
</dbReference>
<keyword evidence="1" id="KW-0808">Transferase</keyword>
<evidence type="ECO:0000313" key="1">
    <source>
        <dbReference type="EMBL" id="MBK9981470.1"/>
    </source>
</evidence>
<evidence type="ECO:0000313" key="2">
    <source>
        <dbReference type="Proteomes" id="UP000808337"/>
    </source>
</evidence>
<dbReference type="GO" id="GO:0032259">
    <property type="term" value="P:methylation"/>
    <property type="evidence" value="ECO:0007669"/>
    <property type="project" value="UniProtKB-KW"/>
</dbReference>
<dbReference type="SUPFAM" id="SSF53335">
    <property type="entry name" value="S-adenosyl-L-methionine-dependent methyltransferases"/>
    <property type="match status" value="1"/>
</dbReference>
<name>A0A9D7STI0_9BACT</name>
<dbReference type="Gene3D" id="3.40.50.150">
    <property type="entry name" value="Vaccinia Virus protein VP39"/>
    <property type="match status" value="1"/>
</dbReference>
<dbReference type="InterPro" id="IPR029063">
    <property type="entry name" value="SAM-dependent_MTases_sf"/>
</dbReference>
<accession>A0A9D7STI0</accession>
<gene>
    <name evidence="1" type="ORF">IPP15_03425</name>
</gene>
<dbReference type="AlphaFoldDB" id="A0A9D7STI0"/>
<keyword evidence="1" id="KW-0489">Methyltransferase</keyword>
<dbReference type="Pfam" id="PF13578">
    <property type="entry name" value="Methyltransf_24"/>
    <property type="match status" value="1"/>
</dbReference>
<proteinExistence type="predicted"/>
<dbReference type="Proteomes" id="UP000808337">
    <property type="component" value="Unassembled WGS sequence"/>
</dbReference>
<protein>
    <submittedName>
        <fullName evidence="1">Class I SAM-dependent methyltransferase</fullName>
    </submittedName>
</protein>
<reference evidence="1 2" key="1">
    <citation type="submission" date="2020-10" db="EMBL/GenBank/DDBJ databases">
        <title>Connecting structure to function with the recovery of over 1000 high-quality activated sludge metagenome-assembled genomes encoding full-length rRNA genes using long-read sequencing.</title>
        <authorList>
            <person name="Singleton C.M."/>
            <person name="Petriglieri F."/>
            <person name="Kristensen J.M."/>
            <person name="Kirkegaard R.H."/>
            <person name="Michaelsen T.Y."/>
            <person name="Andersen M.H."/>
            <person name="Karst S.M."/>
            <person name="Dueholm M.S."/>
            <person name="Nielsen P.H."/>
            <person name="Albertsen M."/>
        </authorList>
    </citation>
    <scope>NUCLEOTIDE SEQUENCE [LARGE SCALE GENOMIC DNA]</scope>
    <source>
        <strain evidence="1">Ribe_18-Q3-R11-54_MAXAC.273</strain>
    </source>
</reference>
<sequence>MSRFYSIFKFIQHRLHSRRWDSFHSPYLFNLFTYCCDHKIVFPEIEGIESHRNKLIHSKETINRTDFGAGMTISDNQHEKRISSIARQSLSLPFQCRFLYKLMQLTKPEICIEFGTCLGITSLYLSYGADAGKIISIEGDPAIASMAKHIFEEMQIKNITSINSTFEDFINQDLKELETIDFIFIDGNHRSGPLLSYYHALKPHLRSNTIIMVDDIYWSSDMNSGWTSLTEMPEVTQSVDCFQFGLLFFSSDFISNQNHIIRLPLKSII</sequence>
<comment type="caution">
    <text evidence="1">The sequence shown here is derived from an EMBL/GenBank/DDBJ whole genome shotgun (WGS) entry which is preliminary data.</text>
</comment>